<dbReference type="GO" id="GO:0030151">
    <property type="term" value="F:molybdenum ion binding"/>
    <property type="evidence" value="ECO:0007669"/>
    <property type="project" value="InterPro"/>
</dbReference>
<dbReference type="PANTHER" id="PTHR14237:SF19">
    <property type="entry name" value="MITOCHONDRIAL AMIDOXIME REDUCING COMPONENT 1"/>
    <property type="match status" value="1"/>
</dbReference>
<reference evidence="2 3" key="1">
    <citation type="submission" date="2016-11" db="EMBL/GenBank/DDBJ databases">
        <title>Mixed transmission modes and dynamic genome evolution in an obligate animal-bacterial symbiosis.</title>
        <authorList>
            <person name="Russell S.L."/>
            <person name="Corbett-Detig R.B."/>
            <person name="Cavanaugh C.M."/>
        </authorList>
    </citation>
    <scope>NUCLEOTIDE SEQUENCE [LARGE SCALE GENOMIC DNA]</scope>
    <source>
        <strain evidence="2">MA-KB16</strain>
    </source>
</reference>
<comment type="caution">
    <text evidence="2">The sequence shown here is derived from an EMBL/GenBank/DDBJ whole genome shotgun (WGS) entry which is preliminary data.</text>
</comment>
<organism evidence="2 3">
    <name type="scientific">Solemya velum gill symbiont</name>
    <dbReference type="NCBI Taxonomy" id="2340"/>
    <lineage>
        <taxon>Bacteria</taxon>
        <taxon>Pseudomonadati</taxon>
        <taxon>Pseudomonadota</taxon>
        <taxon>Gammaproteobacteria</taxon>
        <taxon>sulfur-oxidizing symbionts</taxon>
    </lineage>
</organism>
<feature type="domain" description="MOSC" evidence="1">
    <location>
        <begin position="98"/>
        <end position="268"/>
    </location>
</feature>
<dbReference type="GO" id="GO:0003824">
    <property type="term" value="F:catalytic activity"/>
    <property type="evidence" value="ECO:0007669"/>
    <property type="project" value="InterPro"/>
</dbReference>
<dbReference type="GO" id="GO:0030170">
    <property type="term" value="F:pyridoxal phosphate binding"/>
    <property type="evidence" value="ECO:0007669"/>
    <property type="project" value="InterPro"/>
</dbReference>
<dbReference type="PROSITE" id="PS51340">
    <property type="entry name" value="MOSC"/>
    <property type="match status" value="1"/>
</dbReference>
<gene>
    <name evidence="2" type="ORF">BOV88_06560</name>
</gene>
<dbReference type="AlphaFoldDB" id="A0A1T2I342"/>
<proteinExistence type="predicted"/>
<evidence type="ECO:0000259" key="1">
    <source>
        <dbReference type="PROSITE" id="PS51340"/>
    </source>
</evidence>
<dbReference type="PANTHER" id="PTHR14237">
    <property type="entry name" value="MOLYBDOPTERIN COFACTOR SULFURASE MOSC"/>
    <property type="match status" value="1"/>
</dbReference>
<dbReference type="InterPro" id="IPR005302">
    <property type="entry name" value="MoCF_Sase_C"/>
</dbReference>
<dbReference type="OrthoDB" id="581532at2"/>
<dbReference type="EMBL" id="MPNX01000007">
    <property type="protein sequence ID" value="OOY35172.1"/>
    <property type="molecule type" value="Genomic_DNA"/>
</dbReference>
<dbReference type="Proteomes" id="UP000190962">
    <property type="component" value="Unassembled WGS sequence"/>
</dbReference>
<sequence length="269" mass="30060">MGSVMIRLSEINIYPVKSLAGISLQQGQLDEFGLAGDRRWMVVKPNGHFITQRTRAQMALIQPSLDDNGLRLQHPELGECCVPPATVDSKRIEVKVWDDLVEAWHIDHEVDNWLSRAVGEACHLVWFPSDALRQCDLSYAQQGDRVGFADGFPLLLISAASLDDLNQRLAEPVPMKRFRPNLVVSGCDAFAEDTWREIQIGDSGFRVVKPCSRCVITTVDPETGKRTGAEPLMTLSRYRKEGSKVMFGQNLVHDDRGLLTIGDSLEVIF</sequence>
<dbReference type="Pfam" id="PF03476">
    <property type="entry name" value="MOSC_N"/>
    <property type="match status" value="1"/>
</dbReference>
<name>A0A1T2I342_SOVGS</name>
<dbReference type="InterPro" id="IPR011037">
    <property type="entry name" value="Pyrv_Knase-like_insert_dom_sf"/>
</dbReference>
<dbReference type="Pfam" id="PF03473">
    <property type="entry name" value="MOSC"/>
    <property type="match status" value="1"/>
</dbReference>
<dbReference type="SUPFAM" id="SSF50800">
    <property type="entry name" value="PK beta-barrel domain-like"/>
    <property type="match status" value="1"/>
</dbReference>
<evidence type="ECO:0000313" key="2">
    <source>
        <dbReference type="EMBL" id="OOY35172.1"/>
    </source>
</evidence>
<evidence type="ECO:0000313" key="3">
    <source>
        <dbReference type="Proteomes" id="UP000190962"/>
    </source>
</evidence>
<dbReference type="SUPFAM" id="SSF141673">
    <property type="entry name" value="MOSC N-terminal domain-like"/>
    <property type="match status" value="1"/>
</dbReference>
<accession>A0A1T2I342</accession>
<protein>
    <recommendedName>
        <fullName evidence="1">MOSC domain-containing protein</fullName>
    </recommendedName>
</protein>
<dbReference type="InterPro" id="IPR005303">
    <property type="entry name" value="MOCOS_middle"/>
</dbReference>